<feature type="non-terminal residue" evidence="1">
    <location>
        <position position="1"/>
    </location>
</feature>
<gene>
    <name evidence="1" type="ORF">TBRA_LOCUS2849</name>
</gene>
<sequence length="70" mass="8081">LAVDQQPSLRSGHKCRRALPYIDLYILFEKVSLNNSAAVLVCYGYCCCCRCRMQTLSIRETHRDKSERVV</sequence>
<reference evidence="1 2" key="1">
    <citation type="submission" date="2020-02" db="EMBL/GenBank/DDBJ databases">
        <authorList>
            <person name="Ferguson B K."/>
        </authorList>
    </citation>
    <scope>NUCLEOTIDE SEQUENCE [LARGE SCALE GENOMIC DNA]</scope>
</reference>
<name>A0A6H5I787_9HYME</name>
<organism evidence="1 2">
    <name type="scientific">Trichogramma brassicae</name>
    <dbReference type="NCBI Taxonomy" id="86971"/>
    <lineage>
        <taxon>Eukaryota</taxon>
        <taxon>Metazoa</taxon>
        <taxon>Ecdysozoa</taxon>
        <taxon>Arthropoda</taxon>
        <taxon>Hexapoda</taxon>
        <taxon>Insecta</taxon>
        <taxon>Pterygota</taxon>
        <taxon>Neoptera</taxon>
        <taxon>Endopterygota</taxon>
        <taxon>Hymenoptera</taxon>
        <taxon>Apocrita</taxon>
        <taxon>Proctotrupomorpha</taxon>
        <taxon>Chalcidoidea</taxon>
        <taxon>Trichogrammatidae</taxon>
        <taxon>Trichogramma</taxon>
    </lineage>
</organism>
<dbReference type="EMBL" id="CADCXV010000568">
    <property type="protein sequence ID" value="CAB0030864.1"/>
    <property type="molecule type" value="Genomic_DNA"/>
</dbReference>
<accession>A0A6H5I787</accession>
<evidence type="ECO:0000313" key="1">
    <source>
        <dbReference type="EMBL" id="CAB0030864.1"/>
    </source>
</evidence>
<dbReference type="Proteomes" id="UP000479190">
    <property type="component" value="Unassembled WGS sequence"/>
</dbReference>
<protein>
    <submittedName>
        <fullName evidence="1">Uncharacterized protein</fullName>
    </submittedName>
</protein>
<keyword evidence="2" id="KW-1185">Reference proteome</keyword>
<proteinExistence type="predicted"/>
<evidence type="ECO:0000313" key="2">
    <source>
        <dbReference type="Proteomes" id="UP000479190"/>
    </source>
</evidence>
<dbReference type="AlphaFoldDB" id="A0A6H5I787"/>